<dbReference type="NCBIfam" id="TIGR00603">
    <property type="entry name" value="rad25"/>
    <property type="match status" value="1"/>
</dbReference>
<dbReference type="GO" id="GO:0003677">
    <property type="term" value="F:DNA binding"/>
    <property type="evidence" value="ECO:0007669"/>
    <property type="project" value="UniProtKB-KW"/>
</dbReference>
<comment type="subcellular location">
    <subcellularLocation>
        <location evidence="1">Nucleus</location>
    </subcellularLocation>
</comment>
<dbReference type="Pfam" id="PF04851">
    <property type="entry name" value="ResIII"/>
    <property type="match status" value="1"/>
</dbReference>
<dbReference type="CDD" id="cd18029">
    <property type="entry name" value="DEXHc_XPB"/>
    <property type="match status" value="1"/>
</dbReference>
<dbReference type="Gene3D" id="3.40.50.300">
    <property type="entry name" value="P-loop containing nucleotide triphosphate hydrolases"/>
    <property type="match status" value="2"/>
</dbReference>
<comment type="catalytic activity">
    <reaction evidence="12">
        <text>Couples ATP hydrolysis with the unwinding of duplex DNA by translocating in the 3'-5' direction.</text>
        <dbReference type="EC" id="5.6.2.4"/>
    </reaction>
</comment>
<keyword evidence="4" id="KW-0227">DNA damage</keyword>
<evidence type="ECO:0000256" key="9">
    <source>
        <dbReference type="ARBA" id="ARBA00023204"/>
    </source>
</evidence>
<dbReference type="SMART" id="SM00490">
    <property type="entry name" value="HELICc"/>
    <property type="match status" value="1"/>
</dbReference>
<sequence>MGDDYIASALREAEEELLLNDNYTGANFGDLGDEYDQNLDKSASSEIAERARQNKSVLSSDIDFRNLKLKIGHESRPLWVCPTGQIYLETFNKYFAMATDFLVAISEPESRPELIHHYKLTPYSLYAAVSVNLDTETILNTLERLSKIPVPKEVKEFINRCTASHGKAKLVLKRNRLFVESPYPDVLKQLLKIRGIREAQDRSIDSKMRTMKEARLKRENGTTENENNFTEAKAITEDKSAHATDFEGLGELDLMEKRVENVDEVVEDEDPAEEEKAKAQHQVIKVEGSDKKKILKRGLATVKQENAQRKKRPDTVVSFEIRSEFIEQVKESSMKADYPLMEEYDFRKDDINPDLPINLRPQTKVRPYQEKSLAKMFGNGRARSGIIVLPCGAGKTLTGITAACTIKKSCIIFCINSVGVEQWIRSIKMFTNLGDEYIRRFTSGSKDDLHPSGATCLVTTYNMMSYSKGRSEDGERVMEQVKNTEWGLIVMDEVHVVPAKMFRMALRHVKSHCKLGLTATLVREDNLIDDLNFLIGPKLYEANWLKLTDEGFLAKVLCAEVWCPMTRDFFKKYLNPQTDGKLKQLLYVMNPNKFAICKMLMKYHVETKKDKVLIFSDNIPAIKRYSYLLGVHNMYGSTKQYEREHILRRFRGGKDLPEGETEINVLIISQVGDVGIDLPQANVIIQISSHFGSRRQEAQRLGRILRPKSGESFNVGWNAFFYSLISMDTSEMYFSHKRQKYLVDQGYTFKVIRNIKEIARESGTAFEELSKEEQLNIMENLHADDINAMFEQKPKPKSSSAGSSRSAQPQNQWMKLMKRKGAGR</sequence>
<dbReference type="PRINTS" id="PR00851">
    <property type="entry name" value="XRODRMPGMNTB"/>
</dbReference>
<evidence type="ECO:0000256" key="12">
    <source>
        <dbReference type="ARBA" id="ARBA00034617"/>
    </source>
</evidence>
<dbReference type="PANTHER" id="PTHR11274">
    <property type="entry name" value="RAD25/XP-B DNA REPAIR HELICASE"/>
    <property type="match status" value="1"/>
</dbReference>
<dbReference type="SUPFAM" id="SSF52540">
    <property type="entry name" value="P-loop containing nucleoside triphosphate hydrolases"/>
    <property type="match status" value="2"/>
</dbReference>
<dbReference type="InterPro" id="IPR001650">
    <property type="entry name" value="Helicase_C-like"/>
</dbReference>
<evidence type="ECO:0000256" key="15">
    <source>
        <dbReference type="SAM" id="MobiDB-lite"/>
    </source>
</evidence>
<evidence type="ECO:0000256" key="8">
    <source>
        <dbReference type="ARBA" id="ARBA00023125"/>
    </source>
</evidence>
<dbReference type="PROSITE" id="PS51192">
    <property type="entry name" value="HELICASE_ATP_BIND_1"/>
    <property type="match status" value="1"/>
</dbReference>
<feature type="compositionally biased region" description="Low complexity" evidence="15">
    <location>
        <begin position="797"/>
        <end position="810"/>
    </location>
</feature>
<dbReference type="InterPro" id="IPR032438">
    <property type="entry name" value="ERCC3_RAD25_C"/>
</dbReference>
<evidence type="ECO:0000256" key="14">
    <source>
        <dbReference type="ARBA" id="ARBA00048988"/>
    </source>
</evidence>
<dbReference type="EMBL" id="HBHK01016775">
    <property type="protein sequence ID" value="CAD9690205.1"/>
    <property type="molecule type" value="Transcribed_RNA"/>
</dbReference>
<evidence type="ECO:0000259" key="16">
    <source>
        <dbReference type="PROSITE" id="PS51192"/>
    </source>
</evidence>
<organism evidence="18">
    <name type="scientific">Mucochytrium quahogii</name>
    <dbReference type="NCBI Taxonomy" id="96639"/>
    <lineage>
        <taxon>Eukaryota</taxon>
        <taxon>Sar</taxon>
        <taxon>Stramenopiles</taxon>
        <taxon>Bigyra</taxon>
        <taxon>Labyrinthulomycetes</taxon>
        <taxon>Thraustochytrida</taxon>
        <taxon>Thraustochytriidae</taxon>
        <taxon>Mucochytrium</taxon>
    </lineage>
</organism>
<dbReference type="InterPro" id="IPR014001">
    <property type="entry name" value="Helicase_ATP-bd"/>
</dbReference>
<evidence type="ECO:0000256" key="1">
    <source>
        <dbReference type="ARBA" id="ARBA00004123"/>
    </source>
</evidence>
<evidence type="ECO:0000256" key="2">
    <source>
        <dbReference type="ARBA" id="ARBA00006637"/>
    </source>
</evidence>
<evidence type="ECO:0000256" key="7">
    <source>
        <dbReference type="ARBA" id="ARBA00022840"/>
    </source>
</evidence>
<feature type="domain" description="Helicase ATP-binding" evidence="16">
    <location>
        <begin position="376"/>
        <end position="539"/>
    </location>
</feature>
<accession>A0A7S2S5M8</accession>
<dbReference type="FunFam" id="3.40.50.300:FF:000077">
    <property type="entry name" value="Probable DNA repair helicase RAD25"/>
    <property type="match status" value="1"/>
</dbReference>
<evidence type="ECO:0000256" key="10">
    <source>
        <dbReference type="ARBA" id="ARBA00023235"/>
    </source>
</evidence>
<evidence type="ECO:0000256" key="13">
    <source>
        <dbReference type="ARBA" id="ARBA00034808"/>
    </source>
</evidence>
<evidence type="ECO:0000313" key="18">
    <source>
        <dbReference type="EMBL" id="CAD9690205.1"/>
    </source>
</evidence>
<dbReference type="SMART" id="SM00487">
    <property type="entry name" value="DEXDc"/>
    <property type="match status" value="1"/>
</dbReference>
<dbReference type="GO" id="GO:0005675">
    <property type="term" value="C:transcription factor TFIIH holo complex"/>
    <property type="evidence" value="ECO:0007669"/>
    <property type="project" value="TreeGrafter"/>
</dbReference>
<name>A0A7S2S5M8_9STRA</name>
<dbReference type="GO" id="GO:0097550">
    <property type="term" value="C:transcription preinitiation complex"/>
    <property type="evidence" value="ECO:0007669"/>
    <property type="project" value="TreeGrafter"/>
</dbReference>
<dbReference type="AlphaFoldDB" id="A0A7S2S5M8"/>
<feature type="region of interest" description="Disordered" evidence="15">
    <location>
        <begin position="789"/>
        <end position="824"/>
    </location>
</feature>
<dbReference type="InterPro" id="IPR027417">
    <property type="entry name" value="P-loop_NTPase"/>
</dbReference>
<gene>
    <name evidence="18" type="ORF">QSP1433_LOCUS10531</name>
</gene>
<dbReference type="InterPro" id="IPR001161">
    <property type="entry name" value="XPB/Ssl2"/>
</dbReference>
<dbReference type="PROSITE" id="PS51194">
    <property type="entry name" value="HELICASE_CTER"/>
    <property type="match status" value="1"/>
</dbReference>
<feature type="domain" description="Helicase C-terminal" evidence="17">
    <location>
        <begin position="581"/>
        <end position="777"/>
    </location>
</feature>
<dbReference type="GO" id="GO:0006367">
    <property type="term" value="P:transcription initiation at RNA polymerase II promoter"/>
    <property type="evidence" value="ECO:0007669"/>
    <property type="project" value="InterPro"/>
</dbReference>
<evidence type="ECO:0000256" key="6">
    <source>
        <dbReference type="ARBA" id="ARBA00022806"/>
    </source>
</evidence>
<reference evidence="18" key="1">
    <citation type="submission" date="2021-01" db="EMBL/GenBank/DDBJ databases">
        <authorList>
            <person name="Corre E."/>
            <person name="Pelletier E."/>
            <person name="Niang G."/>
            <person name="Scheremetjew M."/>
            <person name="Finn R."/>
            <person name="Kale V."/>
            <person name="Holt S."/>
            <person name="Cochrane G."/>
            <person name="Meng A."/>
            <person name="Brown T."/>
            <person name="Cohen L."/>
        </authorList>
    </citation>
    <scope>NUCLEOTIDE SEQUENCE</scope>
    <source>
        <strain evidence="18">NY070348D</strain>
    </source>
</reference>
<dbReference type="Pfam" id="PF13625">
    <property type="entry name" value="Helicase_C_3"/>
    <property type="match status" value="1"/>
</dbReference>
<evidence type="ECO:0000259" key="17">
    <source>
        <dbReference type="PROSITE" id="PS51194"/>
    </source>
</evidence>
<dbReference type="GO" id="GO:0005524">
    <property type="term" value="F:ATP binding"/>
    <property type="evidence" value="ECO:0007669"/>
    <property type="project" value="UniProtKB-KW"/>
</dbReference>
<comment type="similarity">
    <text evidence="2">Belongs to the helicase family. RAD25/XPB subfamily.</text>
</comment>
<evidence type="ECO:0000256" key="11">
    <source>
        <dbReference type="ARBA" id="ARBA00023242"/>
    </source>
</evidence>
<keyword evidence="5" id="KW-0378">Hydrolase</keyword>
<keyword evidence="7" id="KW-0067">ATP-binding</keyword>
<dbReference type="GO" id="GO:0006289">
    <property type="term" value="P:nucleotide-excision repair"/>
    <property type="evidence" value="ECO:0007669"/>
    <property type="project" value="InterPro"/>
</dbReference>
<dbReference type="InterPro" id="IPR050615">
    <property type="entry name" value="ATP-dep_DNA_Helicase"/>
</dbReference>
<comment type="catalytic activity">
    <reaction evidence="14">
        <text>ATP + H2O = ADP + phosphate + H(+)</text>
        <dbReference type="Rhea" id="RHEA:13065"/>
        <dbReference type="ChEBI" id="CHEBI:15377"/>
        <dbReference type="ChEBI" id="CHEBI:15378"/>
        <dbReference type="ChEBI" id="CHEBI:30616"/>
        <dbReference type="ChEBI" id="CHEBI:43474"/>
        <dbReference type="ChEBI" id="CHEBI:456216"/>
        <dbReference type="EC" id="5.6.2.4"/>
    </reaction>
</comment>
<dbReference type="GO" id="GO:0016787">
    <property type="term" value="F:hydrolase activity"/>
    <property type="evidence" value="ECO:0007669"/>
    <property type="project" value="UniProtKB-KW"/>
</dbReference>
<keyword evidence="10" id="KW-0413">Isomerase</keyword>
<protein>
    <recommendedName>
        <fullName evidence="13">DNA 3'-5' helicase</fullName>
        <ecNumber evidence="13">5.6.2.4</ecNumber>
    </recommendedName>
</protein>
<keyword evidence="8" id="KW-0238">DNA-binding</keyword>
<dbReference type="PANTHER" id="PTHR11274:SF0">
    <property type="entry name" value="GENERAL TRANSCRIPTION AND DNA REPAIR FACTOR IIH HELICASE SUBUNIT XPB"/>
    <property type="match status" value="1"/>
</dbReference>
<evidence type="ECO:0000256" key="3">
    <source>
        <dbReference type="ARBA" id="ARBA00022741"/>
    </source>
</evidence>
<evidence type="ECO:0000256" key="5">
    <source>
        <dbReference type="ARBA" id="ARBA00022801"/>
    </source>
</evidence>
<keyword evidence="9" id="KW-0234">DNA repair</keyword>
<dbReference type="InterPro" id="IPR032830">
    <property type="entry name" value="XPB/Ssl2_N"/>
</dbReference>
<dbReference type="CDD" id="cd18789">
    <property type="entry name" value="SF2_C_XPB"/>
    <property type="match status" value="1"/>
</dbReference>
<dbReference type="GO" id="GO:0043138">
    <property type="term" value="F:3'-5' DNA helicase activity"/>
    <property type="evidence" value="ECO:0007669"/>
    <property type="project" value="UniProtKB-EC"/>
</dbReference>
<keyword evidence="11" id="KW-0539">Nucleus</keyword>
<keyword evidence="6" id="KW-0347">Helicase</keyword>
<dbReference type="GO" id="GO:0000112">
    <property type="term" value="C:nucleotide-excision repair factor 3 complex"/>
    <property type="evidence" value="ECO:0007669"/>
    <property type="project" value="TreeGrafter"/>
</dbReference>
<keyword evidence="3" id="KW-0547">Nucleotide-binding</keyword>
<dbReference type="Pfam" id="PF16203">
    <property type="entry name" value="ERCC3_RAD25_C"/>
    <property type="match status" value="1"/>
</dbReference>
<proteinExistence type="inferred from homology"/>
<dbReference type="EC" id="5.6.2.4" evidence="13"/>
<evidence type="ECO:0000256" key="4">
    <source>
        <dbReference type="ARBA" id="ARBA00022763"/>
    </source>
</evidence>
<dbReference type="InterPro" id="IPR006935">
    <property type="entry name" value="Helicase/UvrB_N"/>
</dbReference>